<dbReference type="AlphaFoldDB" id="A0A644WN51"/>
<proteinExistence type="inferred from homology"/>
<comment type="caution">
    <text evidence="9">The sequence shown here is derived from an EMBL/GenBank/DDBJ whole genome shotgun (WGS) entry which is preliminary data.</text>
</comment>
<dbReference type="EC" id="2.5.1.19" evidence="3"/>
<dbReference type="NCBIfam" id="TIGR01356">
    <property type="entry name" value="aroA"/>
    <property type="match status" value="1"/>
</dbReference>
<dbReference type="InterPro" id="IPR036968">
    <property type="entry name" value="Enolpyruvate_Tfrase_sf"/>
</dbReference>
<keyword evidence="6" id="KW-0057">Aromatic amino acid biosynthesis</keyword>
<evidence type="ECO:0000256" key="4">
    <source>
        <dbReference type="ARBA" id="ARBA00022605"/>
    </source>
</evidence>
<dbReference type="GO" id="GO:0003866">
    <property type="term" value="F:3-phosphoshikimate 1-carboxyvinyltransferase activity"/>
    <property type="evidence" value="ECO:0007669"/>
    <property type="project" value="UniProtKB-EC"/>
</dbReference>
<dbReference type="InterPro" id="IPR023193">
    <property type="entry name" value="EPSP_synthase_CS"/>
</dbReference>
<dbReference type="SUPFAM" id="SSF55205">
    <property type="entry name" value="EPT/RTPC-like"/>
    <property type="match status" value="1"/>
</dbReference>
<evidence type="ECO:0000256" key="5">
    <source>
        <dbReference type="ARBA" id="ARBA00022679"/>
    </source>
</evidence>
<dbReference type="CDD" id="cd01556">
    <property type="entry name" value="EPSP_synthase"/>
    <property type="match status" value="1"/>
</dbReference>
<evidence type="ECO:0000313" key="9">
    <source>
        <dbReference type="EMBL" id="MPM03654.1"/>
    </source>
</evidence>
<dbReference type="PROSITE" id="PS00885">
    <property type="entry name" value="EPSP_SYNTHASE_2"/>
    <property type="match status" value="1"/>
</dbReference>
<keyword evidence="5 9" id="KW-0808">Transferase</keyword>
<evidence type="ECO:0000256" key="1">
    <source>
        <dbReference type="ARBA" id="ARBA00004811"/>
    </source>
</evidence>
<protein>
    <recommendedName>
        <fullName evidence="3">3-phosphoshikimate 1-carboxyvinyltransferase</fullName>
        <ecNumber evidence="3">2.5.1.19</ecNumber>
    </recommendedName>
</protein>
<dbReference type="PIRSF" id="PIRSF000505">
    <property type="entry name" value="EPSPS"/>
    <property type="match status" value="1"/>
</dbReference>
<dbReference type="GO" id="GO:0008652">
    <property type="term" value="P:amino acid biosynthetic process"/>
    <property type="evidence" value="ECO:0007669"/>
    <property type="project" value="UniProtKB-KW"/>
</dbReference>
<dbReference type="InterPro" id="IPR006264">
    <property type="entry name" value="EPSP_synthase"/>
</dbReference>
<feature type="domain" description="Enolpyruvate transferase" evidence="8">
    <location>
        <begin position="8"/>
        <end position="416"/>
    </location>
</feature>
<organism evidence="9">
    <name type="scientific">bioreactor metagenome</name>
    <dbReference type="NCBI Taxonomy" id="1076179"/>
    <lineage>
        <taxon>unclassified sequences</taxon>
        <taxon>metagenomes</taxon>
        <taxon>ecological metagenomes</taxon>
    </lineage>
</organism>
<dbReference type="HAMAP" id="MF_00210">
    <property type="entry name" value="EPSP_synth"/>
    <property type="match status" value="1"/>
</dbReference>
<evidence type="ECO:0000259" key="8">
    <source>
        <dbReference type="Pfam" id="PF00275"/>
    </source>
</evidence>
<dbReference type="PANTHER" id="PTHR21090">
    <property type="entry name" value="AROM/DEHYDROQUINATE SYNTHASE"/>
    <property type="match status" value="1"/>
</dbReference>
<reference evidence="9" key="1">
    <citation type="submission" date="2019-08" db="EMBL/GenBank/DDBJ databases">
        <authorList>
            <person name="Kucharzyk K."/>
            <person name="Murdoch R.W."/>
            <person name="Higgins S."/>
            <person name="Loffler F."/>
        </authorList>
    </citation>
    <scope>NUCLEOTIDE SEQUENCE</scope>
</reference>
<sequence length="431" mass="48089">MKVLKLTKSKLKGNVMVPPSKSISHRAIICAALATGVSTIENIDYSDDINATIDAMRQLGAIIDKNEDKVVVKGIYREDIVTNLVRVIDCNESGSTLRFMVPISLLFEGITKFIGRGNLGKRPLETYFDIFKEQGIKYNHVENQLNMMVKGKLKPGEFSLPGNISSQFITGLLFTLPLLDGDSKITISTEIESKSYIDLTLSCMRSFGVEIKNNCYKEFIIKGNQKYVSRDYRVEGDYSQAAFYFAANALGCDIDIKDLNINSLQGDKEVIDILGRMGAKFYTYKDSIKCRVEDELTSTIIDASQCPDIIPVVTLVAAVSKGKTEIINAGRLRIKECDRLRAITNELNKIGAKIEEKEDGLIIEGVDELKGGLEVWSWKDHRIAMTLAIASTICKEPIVLVDYDCVAKSYPRFFEDFKMLGGNIDEWGMGE</sequence>
<dbReference type="GO" id="GO:0009073">
    <property type="term" value="P:aromatic amino acid family biosynthetic process"/>
    <property type="evidence" value="ECO:0007669"/>
    <property type="project" value="UniProtKB-KW"/>
</dbReference>
<evidence type="ECO:0000256" key="6">
    <source>
        <dbReference type="ARBA" id="ARBA00023141"/>
    </source>
</evidence>
<dbReference type="UniPathway" id="UPA00053">
    <property type="reaction ID" value="UER00089"/>
</dbReference>
<gene>
    <name evidence="9" type="primary">aroA_16</name>
    <name evidence="9" type="ORF">SDC9_49921</name>
</gene>
<dbReference type="PANTHER" id="PTHR21090:SF5">
    <property type="entry name" value="PENTAFUNCTIONAL AROM POLYPEPTIDE"/>
    <property type="match status" value="1"/>
</dbReference>
<dbReference type="GO" id="GO:0009423">
    <property type="term" value="P:chorismate biosynthetic process"/>
    <property type="evidence" value="ECO:0007669"/>
    <property type="project" value="UniProtKB-UniPathway"/>
</dbReference>
<dbReference type="InterPro" id="IPR001986">
    <property type="entry name" value="Enolpyruvate_Tfrase_dom"/>
</dbReference>
<dbReference type="EMBL" id="VSSQ01000971">
    <property type="protein sequence ID" value="MPM03654.1"/>
    <property type="molecule type" value="Genomic_DNA"/>
</dbReference>
<keyword evidence="4" id="KW-0028">Amino-acid biosynthesis</keyword>
<dbReference type="Gene3D" id="3.65.10.10">
    <property type="entry name" value="Enolpyruvate transferase domain"/>
    <property type="match status" value="2"/>
</dbReference>
<evidence type="ECO:0000256" key="7">
    <source>
        <dbReference type="ARBA" id="ARBA00044633"/>
    </source>
</evidence>
<evidence type="ECO:0000256" key="2">
    <source>
        <dbReference type="ARBA" id="ARBA00009948"/>
    </source>
</evidence>
<evidence type="ECO:0000256" key="3">
    <source>
        <dbReference type="ARBA" id="ARBA00012450"/>
    </source>
</evidence>
<dbReference type="InterPro" id="IPR013792">
    <property type="entry name" value="RNA3'P_cycl/enolpyr_Trfase_a/b"/>
</dbReference>
<comment type="catalytic activity">
    <reaction evidence="7">
        <text>3-phosphoshikimate + phosphoenolpyruvate = 5-O-(1-carboxyvinyl)-3-phosphoshikimate + phosphate</text>
        <dbReference type="Rhea" id="RHEA:21256"/>
        <dbReference type="ChEBI" id="CHEBI:43474"/>
        <dbReference type="ChEBI" id="CHEBI:57701"/>
        <dbReference type="ChEBI" id="CHEBI:58702"/>
        <dbReference type="ChEBI" id="CHEBI:145989"/>
        <dbReference type="EC" id="2.5.1.19"/>
    </reaction>
    <physiologicalReaction direction="left-to-right" evidence="7">
        <dbReference type="Rhea" id="RHEA:21257"/>
    </physiologicalReaction>
</comment>
<accession>A0A644WN51</accession>
<dbReference type="Pfam" id="PF00275">
    <property type="entry name" value="EPSP_synthase"/>
    <property type="match status" value="1"/>
</dbReference>
<comment type="pathway">
    <text evidence="1">Metabolic intermediate biosynthesis; chorismate biosynthesis; chorismate from D-erythrose 4-phosphate and phosphoenolpyruvate: step 6/7.</text>
</comment>
<name>A0A644WN51_9ZZZZ</name>
<comment type="similarity">
    <text evidence="2">Belongs to the EPSP synthase family.</text>
</comment>